<feature type="transmembrane region" description="Helical" evidence="1">
    <location>
        <begin position="41"/>
        <end position="63"/>
    </location>
</feature>
<keyword evidence="1" id="KW-1133">Transmembrane helix</keyword>
<keyword evidence="4" id="KW-1185">Reference proteome</keyword>
<dbReference type="PANTHER" id="PTHR14969">
    <property type="entry name" value="SPHINGOSINE-1-PHOSPHATE PHOSPHOHYDROLASE"/>
    <property type="match status" value="1"/>
</dbReference>
<gene>
    <name evidence="3" type="ORF">GU243_00380</name>
</gene>
<proteinExistence type="predicted"/>
<evidence type="ECO:0000313" key="3">
    <source>
        <dbReference type="EMBL" id="QHK18499.1"/>
    </source>
</evidence>
<dbReference type="EMBL" id="CP047898">
    <property type="protein sequence ID" value="QHK18499.1"/>
    <property type="molecule type" value="Genomic_DNA"/>
</dbReference>
<dbReference type="Proteomes" id="UP000464186">
    <property type="component" value="Chromosome"/>
</dbReference>
<dbReference type="InterPro" id="IPR036938">
    <property type="entry name" value="PAP2/HPO_sf"/>
</dbReference>
<dbReference type="PANTHER" id="PTHR14969:SF13">
    <property type="entry name" value="AT30094P"/>
    <property type="match status" value="1"/>
</dbReference>
<dbReference type="SUPFAM" id="SSF48317">
    <property type="entry name" value="Acid phosphatase/Vanadium-dependent haloperoxidase"/>
    <property type="match status" value="1"/>
</dbReference>
<reference evidence="3 4" key="1">
    <citation type="submission" date="2020-01" db="EMBL/GenBank/DDBJ databases">
        <title>Pseudarthrobacter psychrotolerans sp. nov., isolated from antarctic soil.</title>
        <authorList>
            <person name="Shin Y."/>
            <person name="Park W."/>
        </authorList>
    </citation>
    <scope>NUCLEOTIDE SEQUENCE [LARGE SCALE GENOMIC DNA]</scope>
    <source>
        <strain evidence="3 4">YJ56</strain>
    </source>
</reference>
<feature type="transmembrane region" description="Helical" evidence="1">
    <location>
        <begin position="117"/>
        <end position="143"/>
    </location>
</feature>
<evidence type="ECO:0000259" key="2">
    <source>
        <dbReference type="SMART" id="SM00014"/>
    </source>
</evidence>
<accession>A0A6P1NG70</accession>
<feature type="transmembrane region" description="Helical" evidence="1">
    <location>
        <begin position="155"/>
        <end position="177"/>
    </location>
</feature>
<name>A0A6P1NG70_9MICC</name>
<organism evidence="3 4">
    <name type="scientific">Pseudarthrobacter psychrotolerans</name>
    <dbReference type="NCBI Taxonomy" id="2697569"/>
    <lineage>
        <taxon>Bacteria</taxon>
        <taxon>Bacillati</taxon>
        <taxon>Actinomycetota</taxon>
        <taxon>Actinomycetes</taxon>
        <taxon>Micrococcales</taxon>
        <taxon>Micrococcaceae</taxon>
        <taxon>Pseudarthrobacter</taxon>
    </lineage>
</organism>
<dbReference type="AlphaFoldDB" id="A0A6P1NG70"/>
<dbReference type="InterPro" id="IPR000326">
    <property type="entry name" value="PAP2/HPO"/>
</dbReference>
<dbReference type="KEGG" id="psey:GU243_00380"/>
<dbReference type="CDD" id="cd03392">
    <property type="entry name" value="PAP2_like_2"/>
    <property type="match status" value="1"/>
</dbReference>
<feature type="transmembrane region" description="Helical" evidence="1">
    <location>
        <begin position="70"/>
        <end position="88"/>
    </location>
</feature>
<dbReference type="Gene3D" id="1.20.144.10">
    <property type="entry name" value="Phosphatidic acid phosphatase type 2/haloperoxidase"/>
    <property type="match status" value="2"/>
</dbReference>
<keyword evidence="1" id="KW-0812">Transmembrane</keyword>
<sequence length="193" mass="20668">MSFTLIWLNLNASWIGAVDQGWNKFSLDNRNDALTAVHSFASALTGGPIGGSAILLVPVVVALFKRRWWLALYFTAGGVLANTVVQVIKNLVGRQRPENPLVTVDVGSFPSGHVTGVAFLVVALSLIVVRAWTWILASLVVVFEITNRTYLSAHWFSDTIAGALLGSATALLLWAALSGRIARQNAQLSAAAK</sequence>
<evidence type="ECO:0000313" key="4">
    <source>
        <dbReference type="Proteomes" id="UP000464186"/>
    </source>
</evidence>
<feature type="domain" description="Phosphatidic acid phosphatase type 2/haloperoxidase" evidence="2">
    <location>
        <begin position="71"/>
        <end position="174"/>
    </location>
</feature>
<dbReference type="SMART" id="SM00014">
    <property type="entry name" value="acidPPc"/>
    <property type="match status" value="1"/>
</dbReference>
<evidence type="ECO:0000256" key="1">
    <source>
        <dbReference type="SAM" id="Phobius"/>
    </source>
</evidence>
<protein>
    <submittedName>
        <fullName evidence="3">Phosphatase PAP2 family protein</fullName>
    </submittedName>
</protein>
<dbReference type="Pfam" id="PF01569">
    <property type="entry name" value="PAP2"/>
    <property type="match status" value="1"/>
</dbReference>
<keyword evidence="1" id="KW-0472">Membrane</keyword>